<gene>
    <name evidence="1" type="ORF">Q9L42_000275</name>
</gene>
<organism evidence="1 2">
    <name type="scientific">Methylomarinum roseum</name>
    <dbReference type="NCBI Taxonomy" id="3067653"/>
    <lineage>
        <taxon>Bacteria</taxon>
        <taxon>Pseudomonadati</taxon>
        <taxon>Pseudomonadota</taxon>
        <taxon>Gammaproteobacteria</taxon>
        <taxon>Methylococcales</taxon>
        <taxon>Methylococcaceae</taxon>
        <taxon>Methylomarinum</taxon>
    </lineage>
</organism>
<dbReference type="Proteomes" id="UP001225378">
    <property type="component" value="Plasmid unnamed1"/>
</dbReference>
<accession>A0AAU7NP69</accession>
<geneLocation type="plasmid" evidence="1 2">
    <name>unnamed1</name>
</geneLocation>
<evidence type="ECO:0000313" key="1">
    <source>
        <dbReference type="EMBL" id="XBS18765.1"/>
    </source>
</evidence>
<keyword evidence="1" id="KW-0614">Plasmid</keyword>
<dbReference type="KEGG" id="mech:Q9L42_000275"/>
<evidence type="ECO:0000313" key="2">
    <source>
        <dbReference type="Proteomes" id="UP001225378"/>
    </source>
</evidence>
<sequence>MSEFLDSFFKLCHNECFSRSRDMYPDLVICIKVLLSNSTTDSIALIDQLACYDRPGLMRAIYLIKVLHSHMTEENQKIWTTWLTAHKDLNATPDEKLAFFHADANPMHPTYDETAKHLGLVKGLERHRIRRLIAHVRSQTALSK</sequence>
<dbReference type="RefSeq" id="WP_305910330.1">
    <property type="nucleotide sequence ID" value="NZ_CP157742.1"/>
</dbReference>
<name>A0AAU7NP69_9GAMM</name>
<reference evidence="1 2" key="1">
    <citation type="journal article" date="2024" name="Microbiology">
        <title>Methylomarinum rosea sp. nov., a novel halophilic methanotrophic bacterium from the hypersaline Lake Elton.</title>
        <authorList>
            <person name="Suleimanov R.Z."/>
            <person name="Oshkin I.Y."/>
            <person name="Danilova O.V."/>
            <person name="Suzina N.E."/>
            <person name="Dedysh S.N."/>
        </authorList>
    </citation>
    <scope>NUCLEOTIDE SEQUENCE [LARGE SCALE GENOMIC DNA]</scope>
    <source>
        <strain evidence="1 2">Ch1-1</strain>
        <plasmid evidence="2">unnamed1</plasmid>
    </source>
</reference>
<proteinExistence type="predicted"/>
<dbReference type="EMBL" id="CP157742">
    <property type="protein sequence ID" value="XBS18765.1"/>
    <property type="molecule type" value="Genomic_DNA"/>
</dbReference>
<keyword evidence="2" id="KW-1185">Reference proteome</keyword>
<protein>
    <submittedName>
        <fullName evidence="1">Uncharacterized protein</fullName>
    </submittedName>
</protein>
<dbReference type="AlphaFoldDB" id="A0AAU7NP69"/>